<gene>
    <name evidence="2" type="ORF">DL239_11735</name>
</gene>
<dbReference type="CDD" id="cd01300">
    <property type="entry name" value="YtcJ_like"/>
    <property type="match status" value="1"/>
</dbReference>
<dbReference type="PANTHER" id="PTHR22642">
    <property type="entry name" value="IMIDAZOLONEPROPIONASE"/>
    <property type="match status" value="1"/>
</dbReference>
<dbReference type="Gene3D" id="2.30.40.10">
    <property type="entry name" value="Urease, subunit C, domain 1"/>
    <property type="match status" value="1"/>
</dbReference>
<keyword evidence="3" id="KW-1185">Reference proteome</keyword>
<dbReference type="PANTHER" id="PTHR22642:SF2">
    <property type="entry name" value="PROTEIN LONG AFTER FAR-RED 3"/>
    <property type="match status" value="1"/>
</dbReference>
<dbReference type="SUPFAM" id="SSF51338">
    <property type="entry name" value="Composite domain of metallo-dependent hydrolases"/>
    <property type="match status" value="1"/>
</dbReference>
<accession>A0ABX0W7L0</accession>
<dbReference type="SUPFAM" id="SSF51556">
    <property type="entry name" value="Metallo-dependent hydrolases"/>
    <property type="match status" value="1"/>
</dbReference>
<name>A0ABX0W7L0_9RHOB</name>
<evidence type="ECO:0000313" key="2">
    <source>
        <dbReference type="EMBL" id="NIZ61645.1"/>
    </source>
</evidence>
<proteinExistence type="predicted"/>
<dbReference type="EMBL" id="QHLQ01000010">
    <property type="protein sequence ID" value="NIZ61645.1"/>
    <property type="molecule type" value="Genomic_DNA"/>
</dbReference>
<organism evidence="2 3">
    <name type="scientific">Parasedimentitalea denitrificans</name>
    <dbReference type="NCBI Taxonomy" id="2211118"/>
    <lineage>
        <taxon>Bacteria</taxon>
        <taxon>Pseudomonadati</taxon>
        <taxon>Pseudomonadota</taxon>
        <taxon>Alphaproteobacteria</taxon>
        <taxon>Rhodobacterales</taxon>
        <taxon>Paracoccaceae</taxon>
        <taxon>Parasedimentitalea</taxon>
    </lineage>
</organism>
<dbReference type="InterPro" id="IPR033932">
    <property type="entry name" value="YtcJ-like"/>
</dbReference>
<dbReference type="InterPro" id="IPR013108">
    <property type="entry name" value="Amidohydro_3"/>
</dbReference>
<protein>
    <submittedName>
        <fullName evidence="2">Hydrolase</fullName>
    </submittedName>
</protein>
<dbReference type="Proteomes" id="UP001429564">
    <property type="component" value="Unassembled WGS sequence"/>
</dbReference>
<dbReference type="GO" id="GO:0016787">
    <property type="term" value="F:hydrolase activity"/>
    <property type="evidence" value="ECO:0007669"/>
    <property type="project" value="UniProtKB-KW"/>
</dbReference>
<dbReference type="InterPro" id="IPR032466">
    <property type="entry name" value="Metal_Hydrolase"/>
</dbReference>
<comment type="caution">
    <text evidence="2">The sequence shown here is derived from an EMBL/GenBank/DDBJ whole genome shotgun (WGS) entry which is preliminary data.</text>
</comment>
<dbReference type="Gene3D" id="3.20.20.140">
    <property type="entry name" value="Metal-dependent hydrolases"/>
    <property type="match status" value="1"/>
</dbReference>
<dbReference type="Gene3D" id="3.10.310.70">
    <property type="match status" value="1"/>
</dbReference>
<feature type="domain" description="Amidohydrolase 3" evidence="1">
    <location>
        <begin position="97"/>
        <end position="582"/>
    </location>
</feature>
<keyword evidence="2" id="KW-0378">Hydrolase</keyword>
<reference evidence="2 3" key="1">
    <citation type="submission" date="2018-05" db="EMBL/GenBank/DDBJ databases">
        <authorList>
            <person name="Zhang Y.-J."/>
        </authorList>
    </citation>
    <scope>NUCLEOTIDE SEQUENCE [LARGE SCALE GENOMIC DNA]</scope>
    <source>
        <strain evidence="2 3">CY04</strain>
    </source>
</reference>
<evidence type="ECO:0000259" key="1">
    <source>
        <dbReference type="Pfam" id="PF07969"/>
    </source>
</evidence>
<sequence>MILRLIVPPSFSMLMALHSYLKDIVMRVYSPLLPILASVFIPSAAFAADTLYFGGSILTMVGNSPSYAEALVTKDGNISFVGTYDEAKALATDSTEMLDLEGAALLPGLIDSHSHVTQMGLALSVANLAAPPYGLADDFEGVQQTLRQYIDDNQIPKGGWVLGIGYDTSILPDHPDSAILDAVSTEHPILIIHSSGHIGVVNSLAMEMSGISADSENPQGGVIQKAADGTPNGVLEESAMWPVMLNMPQPDMAQQLDNLEMSLQEYARNGITSVQDGRTTPTDLALLKKAADDGDLWLDVNAYPAIELLNEDWNPDFAHFADYQNGLKLGGVKLNLDGSLPGMTAFSSQPYHKPPTGQTADYHGYPAWSGEQIEGFINKAWDNDWQILIHTNADAAGDQMLDAIKSLKDATSKDWRPVMIHAQMAREDQFDDMQALNIIPSFEMTHPFMFGDYYMDTVLGPERGARNNPGGSAAKRDMLFTIHTDAPVVVPDVLMTAWTGVNRATRSGQIIGEDQRLTAYQAMQALTSHAAYQNFEEDIKGTLEVGKLADLVILSADPLAIDPMGIRDIEVLETIKAGETVYSADD</sequence>
<dbReference type="Pfam" id="PF07969">
    <property type="entry name" value="Amidohydro_3"/>
    <property type="match status" value="1"/>
</dbReference>
<evidence type="ECO:0000313" key="3">
    <source>
        <dbReference type="Proteomes" id="UP001429564"/>
    </source>
</evidence>
<dbReference type="InterPro" id="IPR011059">
    <property type="entry name" value="Metal-dep_hydrolase_composite"/>
</dbReference>